<keyword evidence="9" id="KW-1133">Transmembrane helix</keyword>
<keyword evidence="5" id="KW-0443">Lipid metabolism</keyword>
<dbReference type="GO" id="GO:0016042">
    <property type="term" value="P:lipid catabolic process"/>
    <property type="evidence" value="ECO:0007669"/>
    <property type="project" value="UniProtKB-KW"/>
</dbReference>
<keyword evidence="4 7" id="KW-0442">Lipid degradation</keyword>
<evidence type="ECO:0000256" key="2">
    <source>
        <dbReference type="ARBA" id="ARBA00022729"/>
    </source>
</evidence>
<dbReference type="InterPro" id="IPR000073">
    <property type="entry name" value="AB_hydrolase_1"/>
</dbReference>
<feature type="transmembrane region" description="Helical" evidence="9">
    <location>
        <begin position="7"/>
        <end position="26"/>
    </location>
</feature>
<evidence type="ECO:0000256" key="4">
    <source>
        <dbReference type="ARBA" id="ARBA00022963"/>
    </source>
</evidence>
<comment type="similarity">
    <text evidence="1 7">Belongs to the AB hydrolase superfamily. Lipase family.</text>
</comment>
<keyword evidence="9" id="KW-0472">Membrane</keyword>
<organism evidence="11 12">
    <name type="scientific">Operophtera brumata</name>
    <name type="common">Winter moth</name>
    <name type="synonym">Phalaena brumata</name>
    <dbReference type="NCBI Taxonomy" id="104452"/>
    <lineage>
        <taxon>Eukaryota</taxon>
        <taxon>Metazoa</taxon>
        <taxon>Ecdysozoa</taxon>
        <taxon>Arthropoda</taxon>
        <taxon>Hexapoda</taxon>
        <taxon>Insecta</taxon>
        <taxon>Pterygota</taxon>
        <taxon>Neoptera</taxon>
        <taxon>Endopterygota</taxon>
        <taxon>Lepidoptera</taxon>
        <taxon>Glossata</taxon>
        <taxon>Ditrysia</taxon>
        <taxon>Geometroidea</taxon>
        <taxon>Geometridae</taxon>
        <taxon>Larentiinae</taxon>
        <taxon>Operophtera</taxon>
    </lineage>
</organism>
<dbReference type="Pfam" id="PF00561">
    <property type="entry name" value="Abhydrolase_1"/>
    <property type="match status" value="1"/>
</dbReference>
<keyword evidence="6" id="KW-0325">Glycoprotein</keyword>
<dbReference type="InterPro" id="IPR029058">
    <property type="entry name" value="AB_hydrolase_fold"/>
</dbReference>
<dbReference type="PANTHER" id="PTHR11005">
    <property type="entry name" value="LYSOSOMAL ACID LIPASE-RELATED"/>
    <property type="match status" value="1"/>
</dbReference>
<evidence type="ECO:0000256" key="7">
    <source>
        <dbReference type="PIRNR" id="PIRNR000862"/>
    </source>
</evidence>
<evidence type="ECO:0000256" key="5">
    <source>
        <dbReference type="ARBA" id="ARBA00023098"/>
    </source>
</evidence>
<evidence type="ECO:0000313" key="11">
    <source>
        <dbReference type="EMBL" id="KOB70312.1"/>
    </source>
</evidence>
<evidence type="ECO:0000256" key="6">
    <source>
        <dbReference type="ARBA" id="ARBA00023180"/>
    </source>
</evidence>
<dbReference type="SUPFAM" id="SSF53474">
    <property type="entry name" value="alpha/beta-Hydrolases"/>
    <property type="match status" value="1"/>
</dbReference>
<evidence type="ECO:0000313" key="12">
    <source>
        <dbReference type="Proteomes" id="UP000037510"/>
    </source>
</evidence>
<sequence>MSAKGVYIPKFVLVSFTVGVLGYYVVRFPLLPLSSETKLSLGYSRESLLNMTMRVAKHGFVAREYSVETKDGYVLGLQRIQTGGSVKGGKKVPVLLMHGLLQSAASWLDAGPGAGLAYLLAKDRDVWLGNVRGSHYSRRHTTLDPDSSSTYWQFSVDEIGRYDVPALIEKVLNETGSETLTYIGFSQGAGTYFIMCSELPHYCEKANLMIALAPAARQTNTKSVLYRFLTESMTYLEGVLTSLGVQEVFSKGALSQEFLAFFCQLSSLSTKICEMGKDLLDSLDSLHPGSITNDTIRTLFSNFPAGTSVHNLARYGQSMKSEYFQKFDYGQQKNLVLYGSEEPPKYNLSAVTVPILAIYGRNDGLVDTKDVQWLLQRLPNVKESMEVKDPLWNHLDVTYSQYTGEMIFPKINEYLNKYDYAS</sequence>
<keyword evidence="2" id="KW-0732">Signal</keyword>
<dbReference type="InterPro" id="IPR025483">
    <property type="entry name" value="Lipase_euk"/>
</dbReference>
<keyword evidence="12" id="KW-1185">Reference proteome</keyword>
<feature type="active site" description="Charge relay system" evidence="8">
    <location>
        <position position="394"/>
    </location>
</feature>
<evidence type="ECO:0000256" key="8">
    <source>
        <dbReference type="PIRSR" id="PIRSR000862-1"/>
    </source>
</evidence>
<evidence type="ECO:0000256" key="9">
    <source>
        <dbReference type="SAM" id="Phobius"/>
    </source>
</evidence>
<dbReference type="EMBL" id="JTDY01003010">
    <property type="protein sequence ID" value="KOB70312.1"/>
    <property type="molecule type" value="Genomic_DNA"/>
</dbReference>
<dbReference type="Gene3D" id="3.40.50.1820">
    <property type="entry name" value="alpha/beta hydrolase"/>
    <property type="match status" value="1"/>
</dbReference>
<evidence type="ECO:0000256" key="3">
    <source>
        <dbReference type="ARBA" id="ARBA00022801"/>
    </source>
</evidence>
<accession>A0A0L7L4B1</accession>
<evidence type="ECO:0000256" key="1">
    <source>
        <dbReference type="ARBA" id="ARBA00010701"/>
    </source>
</evidence>
<protein>
    <recommendedName>
        <fullName evidence="7">Lipase</fullName>
    </recommendedName>
</protein>
<keyword evidence="9" id="KW-0812">Transmembrane</keyword>
<evidence type="ECO:0000259" key="10">
    <source>
        <dbReference type="Pfam" id="PF00561"/>
    </source>
</evidence>
<keyword evidence="3 7" id="KW-0378">Hydrolase</keyword>
<name>A0A0L7L4B1_OPEBR</name>
<dbReference type="Proteomes" id="UP000037510">
    <property type="component" value="Unassembled WGS sequence"/>
</dbReference>
<dbReference type="STRING" id="104452.A0A0L7L4B1"/>
<comment type="caution">
    <text evidence="11">The sequence shown here is derived from an EMBL/GenBank/DDBJ whole genome shotgun (WGS) entry which is preliminary data.</text>
</comment>
<gene>
    <name evidence="11" type="ORF">OBRU01_07829</name>
</gene>
<feature type="domain" description="AB hydrolase-1" evidence="10">
    <location>
        <begin position="93"/>
        <end position="395"/>
    </location>
</feature>
<dbReference type="FunFam" id="3.40.50.1820:FF:000057">
    <property type="entry name" value="Lipase"/>
    <property type="match status" value="1"/>
</dbReference>
<dbReference type="AlphaFoldDB" id="A0A0L7L4B1"/>
<proteinExistence type="inferred from homology"/>
<feature type="active site" description="Charge relay system" evidence="8">
    <location>
        <position position="363"/>
    </location>
</feature>
<reference evidence="11 12" key="1">
    <citation type="journal article" date="2015" name="Genome Biol. Evol.">
        <title>The genome of winter moth (Operophtera brumata) provides a genomic perspective on sexual dimorphism and phenology.</title>
        <authorList>
            <person name="Derks M.F."/>
            <person name="Smit S."/>
            <person name="Salis L."/>
            <person name="Schijlen E."/>
            <person name="Bossers A."/>
            <person name="Mateman C."/>
            <person name="Pijl A.S."/>
            <person name="de Ridder D."/>
            <person name="Groenen M.A."/>
            <person name="Visser M.E."/>
            <person name="Megens H.J."/>
        </authorList>
    </citation>
    <scope>NUCLEOTIDE SEQUENCE [LARGE SCALE GENOMIC DNA]</scope>
    <source>
        <strain evidence="11">WM2013NL</strain>
        <tissue evidence="11">Head and thorax</tissue>
    </source>
</reference>
<feature type="active site" description="Nucleophile" evidence="8">
    <location>
        <position position="186"/>
    </location>
</feature>
<dbReference type="GO" id="GO:0016788">
    <property type="term" value="F:hydrolase activity, acting on ester bonds"/>
    <property type="evidence" value="ECO:0007669"/>
    <property type="project" value="InterPro"/>
</dbReference>
<dbReference type="PIRSF" id="PIRSF000862">
    <property type="entry name" value="Steryl_ester_lip"/>
    <property type="match status" value="1"/>
</dbReference>